<evidence type="ECO:0000313" key="2">
    <source>
        <dbReference type="Proteomes" id="UP000821853"/>
    </source>
</evidence>
<keyword evidence="2" id="KW-1185">Reference proteome</keyword>
<gene>
    <name evidence="1" type="ORF">HPB48_012092</name>
</gene>
<evidence type="ECO:0000313" key="1">
    <source>
        <dbReference type="EMBL" id="KAH9360201.1"/>
    </source>
</evidence>
<comment type="caution">
    <text evidence="1">The sequence shown here is derived from an EMBL/GenBank/DDBJ whole genome shotgun (WGS) entry which is preliminary data.</text>
</comment>
<dbReference type="VEuPathDB" id="VectorBase:HLOH_061341"/>
<name>A0A9J6FCZ2_HAELO</name>
<proteinExistence type="predicted"/>
<protein>
    <submittedName>
        <fullName evidence="1">Uncharacterized protein</fullName>
    </submittedName>
</protein>
<sequence>MREDCANEDRGMKYIPLFSIDPRCVIPDLLHMKIRIVNRLIDGLLAESEDRDNREKVQNLNAPSSHLKNIVAAINSCGVKFEVWEEEKNGRTFTSLAGGDCRTLLQLLPDRLKGKLDTRTENMTLLLWTLLHEICEHFGMIVDGNSVQTKTSLFLDTFVKLGSFRCKGYGRERVTPYIHIFSAPRFN</sequence>
<dbReference type="AlphaFoldDB" id="A0A9J6FCZ2"/>
<organism evidence="1 2">
    <name type="scientific">Haemaphysalis longicornis</name>
    <name type="common">Bush tick</name>
    <dbReference type="NCBI Taxonomy" id="44386"/>
    <lineage>
        <taxon>Eukaryota</taxon>
        <taxon>Metazoa</taxon>
        <taxon>Ecdysozoa</taxon>
        <taxon>Arthropoda</taxon>
        <taxon>Chelicerata</taxon>
        <taxon>Arachnida</taxon>
        <taxon>Acari</taxon>
        <taxon>Parasitiformes</taxon>
        <taxon>Ixodida</taxon>
        <taxon>Ixodoidea</taxon>
        <taxon>Ixodidae</taxon>
        <taxon>Haemaphysalinae</taxon>
        <taxon>Haemaphysalis</taxon>
    </lineage>
</organism>
<dbReference type="Proteomes" id="UP000821853">
    <property type="component" value="Chromosome 1"/>
</dbReference>
<accession>A0A9J6FCZ2</accession>
<dbReference type="EMBL" id="JABSTR010000001">
    <property type="protein sequence ID" value="KAH9360201.1"/>
    <property type="molecule type" value="Genomic_DNA"/>
</dbReference>
<reference evidence="1 2" key="1">
    <citation type="journal article" date="2020" name="Cell">
        <title>Large-Scale Comparative Analyses of Tick Genomes Elucidate Their Genetic Diversity and Vector Capacities.</title>
        <authorList>
            <consortium name="Tick Genome and Microbiome Consortium (TIGMIC)"/>
            <person name="Jia N."/>
            <person name="Wang J."/>
            <person name="Shi W."/>
            <person name="Du L."/>
            <person name="Sun Y."/>
            <person name="Zhan W."/>
            <person name="Jiang J.F."/>
            <person name="Wang Q."/>
            <person name="Zhang B."/>
            <person name="Ji P."/>
            <person name="Bell-Sakyi L."/>
            <person name="Cui X.M."/>
            <person name="Yuan T.T."/>
            <person name="Jiang B.G."/>
            <person name="Yang W.F."/>
            <person name="Lam T.T."/>
            <person name="Chang Q.C."/>
            <person name="Ding S.J."/>
            <person name="Wang X.J."/>
            <person name="Zhu J.G."/>
            <person name="Ruan X.D."/>
            <person name="Zhao L."/>
            <person name="Wei J.T."/>
            <person name="Ye R.Z."/>
            <person name="Que T.C."/>
            <person name="Du C.H."/>
            <person name="Zhou Y.H."/>
            <person name="Cheng J.X."/>
            <person name="Dai P.F."/>
            <person name="Guo W.B."/>
            <person name="Han X.H."/>
            <person name="Huang E.J."/>
            <person name="Li L.F."/>
            <person name="Wei W."/>
            <person name="Gao Y.C."/>
            <person name="Liu J.Z."/>
            <person name="Shao H.Z."/>
            <person name="Wang X."/>
            <person name="Wang C.C."/>
            <person name="Yang T.C."/>
            <person name="Huo Q.B."/>
            <person name="Li W."/>
            <person name="Chen H.Y."/>
            <person name="Chen S.E."/>
            <person name="Zhou L.G."/>
            <person name="Ni X.B."/>
            <person name="Tian J.H."/>
            <person name="Sheng Y."/>
            <person name="Liu T."/>
            <person name="Pan Y.S."/>
            <person name="Xia L.Y."/>
            <person name="Li J."/>
            <person name="Zhao F."/>
            <person name="Cao W.C."/>
        </authorList>
    </citation>
    <scope>NUCLEOTIDE SEQUENCE [LARGE SCALE GENOMIC DNA]</scope>
    <source>
        <strain evidence="1">HaeL-2018</strain>
    </source>
</reference>
<dbReference type="OrthoDB" id="2358981at2759"/>